<dbReference type="PANTHER" id="PTHR33428">
    <property type="entry name" value="CHLOROPHYLLASE-2, CHLOROPLASTIC"/>
    <property type="match status" value="1"/>
</dbReference>
<sequence>MRNAIVGLALALITGTALAQVPPGTPGVAEQEKRDAETRAAFAKLPDTPGTGPYPAFKQVDPTLPDHVVYRPRDLSKLGKTKLAVLVWGNGGCRDDGASARHHLAQIASHGYLAIAPGKILSGPGAVTVAPRPTDGGVEARQGVATTYRDVLAGIDWAVAENARKGSPYYGKIDTAKVAVAGHSCGGLQAIQAGADPRVKTVIVHNSGVFTDGSNPIKGMTVDKSLLFKLHTPVLYVLGGKLDVAWVNGSDDYKRIGHVPVALLDAPVGHGGTFREVNGGEVAGFAVDWLNWQLRGDKRAAKRFVGAGCGLCQNPKWKLERKGI</sequence>
<keyword evidence="3" id="KW-1185">Reference proteome</keyword>
<organism evidence="2 3">
    <name type="scientific">Sphingomonas tagetis</name>
    <dbReference type="NCBI Taxonomy" id="2949092"/>
    <lineage>
        <taxon>Bacteria</taxon>
        <taxon>Pseudomonadati</taxon>
        <taxon>Pseudomonadota</taxon>
        <taxon>Alphaproteobacteria</taxon>
        <taxon>Sphingomonadales</taxon>
        <taxon>Sphingomonadaceae</taxon>
        <taxon>Sphingomonas</taxon>
    </lineage>
</organism>
<reference evidence="2" key="1">
    <citation type="submission" date="2022-05" db="EMBL/GenBank/DDBJ databases">
        <title>Sphingomonas sp. strain MG17 Genome sequencing and assembly.</title>
        <authorList>
            <person name="Kim I."/>
        </authorList>
    </citation>
    <scope>NUCLEOTIDE SEQUENCE</scope>
    <source>
        <strain evidence="2">MG17</strain>
    </source>
</reference>
<dbReference type="InterPro" id="IPR029058">
    <property type="entry name" value="AB_hydrolase_fold"/>
</dbReference>
<accession>A0A9X2HEG8</accession>
<protein>
    <recommendedName>
        <fullName evidence="4">Chlorophyllase enzyme</fullName>
    </recommendedName>
</protein>
<dbReference type="AlphaFoldDB" id="A0A9X2HEG8"/>
<feature type="signal peptide" evidence="1">
    <location>
        <begin position="1"/>
        <end position="19"/>
    </location>
</feature>
<dbReference type="EMBL" id="JAMLDX010000002">
    <property type="protein sequence ID" value="MCP3729601.1"/>
    <property type="molecule type" value="Genomic_DNA"/>
</dbReference>
<proteinExistence type="predicted"/>
<feature type="chain" id="PRO_5040860995" description="Chlorophyllase enzyme" evidence="1">
    <location>
        <begin position="20"/>
        <end position="324"/>
    </location>
</feature>
<dbReference type="PANTHER" id="PTHR33428:SF14">
    <property type="entry name" value="CARBOXYLESTERASE TYPE B DOMAIN-CONTAINING PROTEIN"/>
    <property type="match status" value="1"/>
</dbReference>
<name>A0A9X2HEG8_9SPHN</name>
<keyword evidence="1" id="KW-0732">Signal</keyword>
<gene>
    <name evidence="2" type="ORF">M9978_04090</name>
</gene>
<evidence type="ECO:0008006" key="4">
    <source>
        <dbReference type="Google" id="ProtNLM"/>
    </source>
</evidence>
<dbReference type="Proteomes" id="UP001139451">
    <property type="component" value="Unassembled WGS sequence"/>
</dbReference>
<dbReference type="Gene3D" id="3.40.50.1820">
    <property type="entry name" value="alpha/beta hydrolase"/>
    <property type="match status" value="1"/>
</dbReference>
<evidence type="ECO:0000313" key="2">
    <source>
        <dbReference type="EMBL" id="MCP3729601.1"/>
    </source>
</evidence>
<evidence type="ECO:0000313" key="3">
    <source>
        <dbReference type="Proteomes" id="UP001139451"/>
    </source>
</evidence>
<dbReference type="SUPFAM" id="SSF53474">
    <property type="entry name" value="alpha/beta-Hydrolases"/>
    <property type="match status" value="1"/>
</dbReference>
<comment type="caution">
    <text evidence="2">The sequence shown here is derived from an EMBL/GenBank/DDBJ whole genome shotgun (WGS) entry which is preliminary data.</text>
</comment>
<evidence type="ECO:0000256" key="1">
    <source>
        <dbReference type="SAM" id="SignalP"/>
    </source>
</evidence>
<dbReference type="RefSeq" id="WP_254291584.1">
    <property type="nucleotide sequence ID" value="NZ_JAMLDX010000002.1"/>
</dbReference>